<dbReference type="Proteomes" id="UP000499080">
    <property type="component" value="Unassembled WGS sequence"/>
</dbReference>
<sequence>MGKLAWIQRSHSSPLSPLLRRTQSFSITTDLYTKSLNLKWVTLFAQKYPTENEKFLFSYIEHVPDLNKATMTETKGTKEQATQTWNIRKVLENSIPVPTTDIDDSDDSLPEKTQTKKGKANNQRR</sequence>
<name>A0A4Y2C934_ARAVE</name>
<gene>
    <name evidence="2" type="ORF">AVEN_151404_1</name>
</gene>
<reference evidence="2 3" key="1">
    <citation type="journal article" date="2019" name="Sci. Rep.">
        <title>Orb-weaving spider Araneus ventricosus genome elucidates the spidroin gene catalogue.</title>
        <authorList>
            <person name="Kono N."/>
            <person name="Nakamura H."/>
            <person name="Ohtoshi R."/>
            <person name="Moran D.A.P."/>
            <person name="Shinohara A."/>
            <person name="Yoshida Y."/>
            <person name="Fujiwara M."/>
            <person name="Mori M."/>
            <person name="Tomita M."/>
            <person name="Arakawa K."/>
        </authorList>
    </citation>
    <scope>NUCLEOTIDE SEQUENCE [LARGE SCALE GENOMIC DNA]</scope>
</reference>
<keyword evidence="3" id="KW-1185">Reference proteome</keyword>
<feature type="compositionally biased region" description="Basic residues" evidence="1">
    <location>
        <begin position="115"/>
        <end position="125"/>
    </location>
</feature>
<evidence type="ECO:0000256" key="1">
    <source>
        <dbReference type="SAM" id="MobiDB-lite"/>
    </source>
</evidence>
<proteinExistence type="predicted"/>
<comment type="caution">
    <text evidence="2">The sequence shown here is derived from an EMBL/GenBank/DDBJ whole genome shotgun (WGS) entry which is preliminary data.</text>
</comment>
<evidence type="ECO:0000313" key="2">
    <source>
        <dbReference type="EMBL" id="GBM00952.1"/>
    </source>
</evidence>
<accession>A0A4Y2C934</accession>
<evidence type="ECO:0000313" key="3">
    <source>
        <dbReference type="Proteomes" id="UP000499080"/>
    </source>
</evidence>
<protein>
    <submittedName>
        <fullName evidence="2">Uncharacterized protein</fullName>
    </submittedName>
</protein>
<dbReference type="EMBL" id="BGPR01000162">
    <property type="protein sequence ID" value="GBM00952.1"/>
    <property type="molecule type" value="Genomic_DNA"/>
</dbReference>
<organism evidence="2 3">
    <name type="scientific">Araneus ventricosus</name>
    <name type="common">Orbweaver spider</name>
    <name type="synonym">Epeira ventricosa</name>
    <dbReference type="NCBI Taxonomy" id="182803"/>
    <lineage>
        <taxon>Eukaryota</taxon>
        <taxon>Metazoa</taxon>
        <taxon>Ecdysozoa</taxon>
        <taxon>Arthropoda</taxon>
        <taxon>Chelicerata</taxon>
        <taxon>Arachnida</taxon>
        <taxon>Araneae</taxon>
        <taxon>Araneomorphae</taxon>
        <taxon>Entelegynae</taxon>
        <taxon>Araneoidea</taxon>
        <taxon>Araneidae</taxon>
        <taxon>Araneus</taxon>
    </lineage>
</organism>
<feature type="region of interest" description="Disordered" evidence="1">
    <location>
        <begin position="96"/>
        <end position="125"/>
    </location>
</feature>
<dbReference type="AlphaFoldDB" id="A0A4Y2C934"/>